<dbReference type="PANTHER" id="PTHR34448:SF3">
    <property type="entry name" value="AMINOPEPTIDASE AMPS"/>
    <property type="match status" value="1"/>
</dbReference>
<dbReference type="InterPro" id="IPR000787">
    <property type="entry name" value="Peptidase_M29"/>
</dbReference>
<keyword evidence="5 10" id="KW-0031">Aminopeptidase</keyword>
<evidence type="ECO:0000256" key="8">
    <source>
        <dbReference type="ARBA" id="ARBA00022801"/>
    </source>
</evidence>
<comment type="cofactor">
    <cofactor evidence="3">
        <name>Zn(2+)</name>
        <dbReference type="ChEBI" id="CHEBI:29105"/>
    </cofactor>
</comment>
<evidence type="ECO:0000256" key="3">
    <source>
        <dbReference type="ARBA" id="ARBA00001947"/>
    </source>
</evidence>
<dbReference type="RefSeq" id="WP_378112226.1">
    <property type="nucleotide sequence ID" value="NZ_JBHSNC010000038.1"/>
</dbReference>
<sequence>METTFERNLEKYAELVIRIGVNLQRGQDLMIESPLECLELTRLIVNKAYDAGAGYVQVNWQDDRITRSRLEHASIDAIDYYPEWHASMLEKFVEKGGALLNIKVPDPDLYQGIDANLVSRATKAAATVRKTYQNYVRNSIFSWCLIKAPTKAWASKVFADLPEEQRVEAMWDAIFRMNRVYDEDPVASWREHLKRLQRMRHILNDKKYAALHYRGPGTDLRVELPDGHIWLGGDKDNEKGIRFVANMPTEEVYSMPKRTGVNGTVTSTKPLNVNGAIVDRFSFEFENGQVVRYAAEVGYEHLDHLMKMDEGSRYLGEVALVPFQSPISNLNRIFYNTGIDENASCHLAFGSCYPTNLDNGTKMSSEELKERGGNTSLIHVDFMMGSSELDIDGIRADGTSEPLFRQGNWAFEF</sequence>
<dbReference type="SUPFAM" id="SSF144052">
    <property type="entry name" value="Thermophilic metalloprotease-like"/>
    <property type="match status" value="1"/>
</dbReference>
<dbReference type="PRINTS" id="PR00919">
    <property type="entry name" value="THERMOPTASE"/>
</dbReference>
<keyword evidence="7" id="KW-0479">Metal-binding</keyword>
<evidence type="ECO:0000313" key="11">
    <source>
        <dbReference type="Proteomes" id="UP001596108"/>
    </source>
</evidence>
<accession>A0ABW0R1X2</accession>
<keyword evidence="8" id="KW-0378">Hydrolase</keyword>
<evidence type="ECO:0000256" key="4">
    <source>
        <dbReference type="ARBA" id="ARBA00008236"/>
    </source>
</evidence>
<gene>
    <name evidence="10" type="ORF">ACFPQ4_12690</name>
</gene>
<evidence type="ECO:0000256" key="6">
    <source>
        <dbReference type="ARBA" id="ARBA00022670"/>
    </source>
</evidence>
<name>A0ABW0R1X2_9BACL</name>
<evidence type="ECO:0000256" key="7">
    <source>
        <dbReference type="ARBA" id="ARBA00022723"/>
    </source>
</evidence>
<evidence type="ECO:0000256" key="1">
    <source>
        <dbReference type="ARBA" id="ARBA00001941"/>
    </source>
</evidence>
<comment type="cofactor">
    <cofactor evidence="1">
        <name>Co(2+)</name>
        <dbReference type="ChEBI" id="CHEBI:48828"/>
    </cofactor>
</comment>
<evidence type="ECO:0000256" key="9">
    <source>
        <dbReference type="ARBA" id="ARBA00023049"/>
    </source>
</evidence>
<dbReference type="EMBL" id="JBHSNC010000038">
    <property type="protein sequence ID" value="MFC5530287.1"/>
    <property type="molecule type" value="Genomic_DNA"/>
</dbReference>
<protein>
    <submittedName>
        <fullName evidence="10">Aminopeptidase</fullName>
    </submittedName>
</protein>
<dbReference type="Proteomes" id="UP001596108">
    <property type="component" value="Unassembled WGS sequence"/>
</dbReference>
<evidence type="ECO:0000313" key="10">
    <source>
        <dbReference type="EMBL" id="MFC5530287.1"/>
    </source>
</evidence>
<organism evidence="10 11">
    <name type="scientific">Cohnella yongneupensis</name>
    <dbReference type="NCBI Taxonomy" id="425006"/>
    <lineage>
        <taxon>Bacteria</taxon>
        <taxon>Bacillati</taxon>
        <taxon>Bacillota</taxon>
        <taxon>Bacilli</taxon>
        <taxon>Bacillales</taxon>
        <taxon>Paenibacillaceae</taxon>
        <taxon>Cohnella</taxon>
    </lineage>
</organism>
<proteinExistence type="inferred from homology"/>
<keyword evidence="6" id="KW-0645">Protease</keyword>
<evidence type="ECO:0000256" key="5">
    <source>
        <dbReference type="ARBA" id="ARBA00022438"/>
    </source>
</evidence>
<comment type="cofactor">
    <cofactor evidence="2">
        <name>Mg(2+)</name>
        <dbReference type="ChEBI" id="CHEBI:18420"/>
    </cofactor>
</comment>
<keyword evidence="9" id="KW-0482">Metalloprotease</keyword>
<keyword evidence="11" id="KW-1185">Reference proteome</keyword>
<reference evidence="11" key="1">
    <citation type="journal article" date="2019" name="Int. J. Syst. Evol. Microbiol.">
        <title>The Global Catalogue of Microorganisms (GCM) 10K type strain sequencing project: providing services to taxonomists for standard genome sequencing and annotation.</title>
        <authorList>
            <consortium name="The Broad Institute Genomics Platform"/>
            <consortium name="The Broad Institute Genome Sequencing Center for Infectious Disease"/>
            <person name="Wu L."/>
            <person name="Ma J."/>
        </authorList>
    </citation>
    <scope>NUCLEOTIDE SEQUENCE [LARGE SCALE GENOMIC DNA]</scope>
    <source>
        <strain evidence="11">CGMCC 1.18578</strain>
    </source>
</reference>
<dbReference type="Gene3D" id="3.40.1830.10">
    <property type="entry name" value="Thermophilic metalloprotease (M29)"/>
    <property type="match status" value="1"/>
</dbReference>
<comment type="similarity">
    <text evidence="4">Belongs to the peptidase M29 family.</text>
</comment>
<dbReference type="GO" id="GO:0004177">
    <property type="term" value="F:aminopeptidase activity"/>
    <property type="evidence" value="ECO:0007669"/>
    <property type="project" value="UniProtKB-KW"/>
</dbReference>
<evidence type="ECO:0000256" key="2">
    <source>
        <dbReference type="ARBA" id="ARBA00001946"/>
    </source>
</evidence>
<dbReference type="PANTHER" id="PTHR34448">
    <property type="entry name" value="AMINOPEPTIDASE"/>
    <property type="match status" value="1"/>
</dbReference>
<dbReference type="InterPro" id="IPR052170">
    <property type="entry name" value="M29_Exopeptidase"/>
</dbReference>
<comment type="caution">
    <text evidence="10">The sequence shown here is derived from an EMBL/GenBank/DDBJ whole genome shotgun (WGS) entry which is preliminary data.</text>
</comment>
<dbReference type="InterPro" id="IPR035097">
    <property type="entry name" value="M29_N-terminal"/>
</dbReference>
<dbReference type="Pfam" id="PF02073">
    <property type="entry name" value="Peptidase_M29"/>
    <property type="match status" value="1"/>
</dbReference>